<keyword evidence="1" id="KW-0802">TPR repeat</keyword>
<organism evidence="4 5">
    <name type="scientific">Chloracidobacterium validum</name>
    <dbReference type="NCBI Taxonomy" id="2821543"/>
    <lineage>
        <taxon>Bacteria</taxon>
        <taxon>Pseudomonadati</taxon>
        <taxon>Acidobacteriota</taxon>
        <taxon>Terriglobia</taxon>
        <taxon>Terriglobales</taxon>
        <taxon>Acidobacteriaceae</taxon>
        <taxon>Chloracidobacterium</taxon>
    </lineage>
</organism>
<feature type="repeat" description="TPR" evidence="1">
    <location>
        <begin position="524"/>
        <end position="557"/>
    </location>
</feature>
<feature type="chain" id="PRO_5045502171" evidence="3">
    <location>
        <begin position="25"/>
        <end position="679"/>
    </location>
</feature>
<dbReference type="Pfam" id="PF14559">
    <property type="entry name" value="TPR_19"/>
    <property type="match status" value="3"/>
</dbReference>
<evidence type="ECO:0000313" key="4">
    <source>
        <dbReference type="EMBL" id="QUW03049.1"/>
    </source>
</evidence>
<dbReference type="Pfam" id="PF13432">
    <property type="entry name" value="TPR_16"/>
    <property type="match status" value="3"/>
</dbReference>
<dbReference type="PANTHER" id="PTHR12558:SF33">
    <property type="entry name" value="BLL7664 PROTEIN"/>
    <property type="match status" value="1"/>
</dbReference>
<dbReference type="InterPro" id="IPR011990">
    <property type="entry name" value="TPR-like_helical_dom_sf"/>
</dbReference>
<dbReference type="Gene3D" id="1.25.40.10">
    <property type="entry name" value="Tetratricopeptide repeat domain"/>
    <property type="match status" value="5"/>
</dbReference>
<evidence type="ECO:0000313" key="5">
    <source>
        <dbReference type="Proteomes" id="UP000676506"/>
    </source>
</evidence>
<dbReference type="PROSITE" id="PS50005">
    <property type="entry name" value="TPR"/>
    <property type="match status" value="3"/>
</dbReference>
<protein>
    <submittedName>
        <fullName evidence="4">Tetratricopeptide repeat protein</fullName>
    </submittedName>
</protein>
<name>A0ABX8B8N5_9BACT</name>
<dbReference type="SUPFAM" id="SSF48452">
    <property type="entry name" value="TPR-like"/>
    <property type="match status" value="4"/>
</dbReference>
<proteinExistence type="predicted"/>
<dbReference type="RefSeq" id="WP_211428940.1">
    <property type="nucleotide sequence ID" value="NZ_CP072648.1"/>
</dbReference>
<reference evidence="4 5" key="1">
    <citation type="submission" date="2021-03" db="EMBL/GenBank/DDBJ databases">
        <title>Genomic and phenotypic characterization of Chloracidobacterium isolates provides evidence for multiple species.</title>
        <authorList>
            <person name="Saini M.K."/>
            <person name="Costas A.M.G."/>
            <person name="Tank M."/>
            <person name="Bryant D.A."/>
        </authorList>
    </citation>
    <scope>NUCLEOTIDE SEQUENCE [LARGE SCALE GENOMIC DNA]</scope>
    <source>
        <strain evidence="4 5">BV2-C</strain>
    </source>
</reference>
<keyword evidence="5" id="KW-1185">Reference proteome</keyword>
<feature type="repeat" description="TPR" evidence="1">
    <location>
        <begin position="93"/>
        <end position="126"/>
    </location>
</feature>
<evidence type="ECO:0000256" key="2">
    <source>
        <dbReference type="SAM" id="MobiDB-lite"/>
    </source>
</evidence>
<dbReference type="Pfam" id="PF13181">
    <property type="entry name" value="TPR_8"/>
    <property type="match status" value="1"/>
</dbReference>
<dbReference type="Proteomes" id="UP000676506">
    <property type="component" value="Chromosome 1"/>
</dbReference>
<evidence type="ECO:0000256" key="1">
    <source>
        <dbReference type="PROSITE-ProRule" id="PRU00339"/>
    </source>
</evidence>
<gene>
    <name evidence="4" type="ORF">J8C06_00975</name>
</gene>
<feature type="repeat" description="TPR" evidence="1">
    <location>
        <begin position="593"/>
        <end position="626"/>
    </location>
</feature>
<dbReference type="EMBL" id="CP072648">
    <property type="protein sequence ID" value="QUW03049.1"/>
    <property type="molecule type" value="Genomic_DNA"/>
</dbReference>
<keyword evidence="3" id="KW-0732">Signal</keyword>
<dbReference type="PANTHER" id="PTHR12558">
    <property type="entry name" value="CELL DIVISION CYCLE 16,23,27"/>
    <property type="match status" value="1"/>
</dbReference>
<evidence type="ECO:0000256" key="3">
    <source>
        <dbReference type="SAM" id="SignalP"/>
    </source>
</evidence>
<feature type="signal peptide" evidence="3">
    <location>
        <begin position="1"/>
        <end position="24"/>
    </location>
</feature>
<dbReference type="SMART" id="SM00028">
    <property type="entry name" value="TPR"/>
    <property type="match status" value="12"/>
</dbReference>
<feature type="region of interest" description="Disordered" evidence="2">
    <location>
        <begin position="25"/>
        <end position="52"/>
    </location>
</feature>
<dbReference type="InterPro" id="IPR019734">
    <property type="entry name" value="TPR_rpt"/>
</dbReference>
<sequence>MPVLFITRLLSSCLITAGSMTVLAAPQQSPKPSPKPPVEKSRTADQSGTEVTREQRIQAYEKFLQARRYIAQADPLNAIEAFKEVLKLDPGAAAAHVELGNLYLEGRNLREAEVHARQAVALDPEDAMAHWLLGRLLYAQALGASLNPEKAREAVAAFETVAKLDALNLDVHRLLGRLYRDLNDTENALSSYAKLIGANQGGPEEFAAATELYFRKRRYRDAASTARQAYILSGENPQWGYQLSQALLYSGQTTEAIEVLKELLEENGNNLRLILSYAEALMRGGRYADAEQQVRRILSERPNHPEALSILAQVQRRSGRREEAVKTLRQALAGQDVTETLAQQYALAETLVELGRMSEAVDAYEAALRSVSNPDNSVSESQRERAELILMRIAAAHKAAGKPDQENATYERMRRLLGPESTLADLLVIEGLRNEGKHEDALKAVRRARQRFPSERQFAYLEAQVLSRLGQVDQAMKELKKLSEEVEDSGEVAQMKAIVLSDANRFEDAEQSARQAVRYDEKNIAYLVTLSSILERRKQYAESEQLLRTALSLDPDNPTALNNLGYFLAERNERLDEALTLVQRAVNIEPTNSSFLDSLGWVYFKQNRLDLAKQYIEQALGYDRRNATLNDHLGDVLERMGDLEGARRQWKLARSLATDPEEINRIDAKLQRDQTAETK</sequence>
<accession>A0ABX8B8N5</accession>